<organism evidence="7 8">
    <name type="scientific">candidate division WOR_3 bacterium SM23_42</name>
    <dbReference type="NCBI Taxonomy" id="1703779"/>
    <lineage>
        <taxon>Bacteria</taxon>
        <taxon>Bacteria division WOR-3</taxon>
    </lineage>
</organism>
<dbReference type="Gene3D" id="3.40.1480.10">
    <property type="entry name" value="MOFRL domain"/>
    <property type="match status" value="1"/>
</dbReference>
<dbReference type="STRING" id="1703779.AMJ83_06390"/>
<dbReference type="GO" id="GO:0008887">
    <property type="term" value="F:glycerate kinase activity"/>
    <property type="evidence" value="ECO:0007669"/>
    <property type="project" value="InterPro"/>
</dbReference>
<protein>
    <recommendedName>
        <fullName evidence="9">Glycerate kinase</fullName>
    </recommendedName>
</protein>
<dbReference type="InterPro" id="IPR025286">
    <property type="entry name" value="MOFRL_assoc_dom"/>
</dbReference>
<evidence type="ECO:0000259" key="6">
    <source>
        <dbReference type="Pfam" id="PF13660"/>
    </source>
</evidence>
<gene>
    <name evidence="7" type="ORF">AMJ83_06390</name>
</gene>
<dbReference type="InterPro" id="IPR039760">
    <property type="entry name" value="MOFRL_protein"/>
</dbReference>
<dbReference type="AlphaFoldDB" id="A0A0S8FVB8"/>
<evidence type="ECO:0000256" key="1">
    <source>
        <dbReference type="ARBA" id="ARBA00022679"/>
    </source>
</evidence>
<dbReference type="Proteomes" id="UP000051373">
    <property type="component" value="Unassembled WGS sequence"/>
</dbReference>
<evidence type="ECO:0000256" key="3">
    <source>
        <dbReference type="ARBA" id="ARBA00022777"/>
    </source>
</evidence>
<evidence type="ECO:0008006" key="9">
    <source>
        <dbReference type="Google" id="ProtNLM"/>
    </source>
</evidence>
<dbReference type="FunFam" id="3.40.50.10180:FF:000001">
    <property type="entry name" value="Glycerate kinase"/>
    <property type="match status" value="1"/>
</dbReference>
<keyword evidence="2" id="KW-0547">Nucleotide-binding</keyword>
<dbReference type="GO" id="GO:0005737">
    <property type="term" value="C:cytoplasm"/>
    <property type="evidence" value="ECO:0007669"/>
    <property type="project" value="TreeGrafter"/>
</dbReference>
<evidence type="ECO:0000313" key="7">
    <source>
        <dbReference type="EMBL" id="KPK63532.1"/>
    </source>
</evidence>
<dbReference type="SUPFAM" id="SSF82544">
    <property type="entry name" value="GckA/TtuD-like"/>
    <property type="match status" value="1"/>
</dbReference>
<comment type="caution">
    <text evidence="7">The sequence shown here is derived from an EMBL/GenBank/DDBJ whole genome shotgun (WGS) entry which is preliminary data.</text>
</comment>
<evidence type="ECO:0000256" key="2">
    <source>
        <dbReference type="ARBA" id="ARBA00022741"/>
    </source>
</evidence>
<evidence type="ECO:0000259" key="5">
    <source>
        <dbReference type="Pfam" id="PF05161"/>
    </source>
</evidence>
<dbReference type="InterPro" id="IPR038614">
    <property type="entry name" value="GK_N_sf"/>
</dbReference>
<dbReference type="Pfam" id="PF13660">
    <property type="entry name" value="DUF4147"/>
    <property type="match status" value="1"/>
</dbReference>
<dbReference type="PANTHER" id="PTHR12227">
    <property type="entry name" value="GLYCERATE KINASE"/>
    <property type="match status" value="1"/>
</dbReference>
<evidence type="ECO:0000313" key="8">
    <source>
        <dbReference type="Proteomes" id="UP000051373"/>
    </source>
</evidence>
<feature type="domain" description="MOFRL" evidence="5">
    <location>
        <begin position="339"/>
        <end position="443"/>
    </location>
</feature>
<dbReference type="InterPro" id="IPR037035">
    <property type="entry name" value="GK-like_C_sf"/>
</dbReference>
<proteinExistence type="predicted"/>
<evidence type="ECO:0000256" key="4">
    <source>
        <dbReference type="ARBA" id="ARBA00022840"/>
    </source>
</evidence>
<sequence>MNSKSIEQLRTDAKDLLLHGIEAGDGYRVMQHSLFIDEETLIVRGISGEKIEYDLKEFRRILVIGFGKVSGSMACALEDTLKNHIAGGVVIVKQGFAVDLEKIQIVEATHPVPDAKSIEGAQRVVCMLTDISQDDLVICLISGGGSALCTLPSEGIKLTDIQTITQSLLTSGADIIEVNAIRKHLSQIKGGQLAKLAYPASIISLIISDVIGDRIDTIASGPTAPDTTTFRDAYDILQKYGLFQNAPVSIRTRVRAGLEGCIKDTPGIDDPAFQKTRNIIIANNLTVLRAIATKAGHHGYETLALSSMIEGASRHVAEIYAALIKELVESPHPMPTPACITAGGEMTVRVTGKGRGGRNCDFCLALAPLISGRKGVVVLSAGTDGIDGSTDAAGGIIDGMTFSRAQNMGLDVTQALADHDSYSILKKSGDLLVIGPTGTNVMDIQLILIA</sequence>
<dbReference type="FunFam" id="3.40.1480.10:FF:000002">
    <property type="entry name" value="Glycerate kinase"/>
    <property type="match status" value="1"/>
</dbReference>
<dbReference type="GO" id="GO:0005524">
    <property type="term" value="F:ATP binding"/>
    <property type="evidence" value="ECO:0007669"/>
    <property type="project" value="UniProtKB-KW"/>
</dbReference>
<reference evidence="7 8" key="1">
    <citation type="journal article" date="2015" name="Microbiome">
        <title>Genomic resolution of linkages in carbon, nitrogen, and sulfur cycling among widespread estuary sediment bacteria.</title>
        <authorList>
            <person name="Baker B.J."/>
            <person name="Lazar C.S."/>
            <person name="Teske A.P."/>
            <person name="Dick G.J."/>
        </authorList>
    </citation>
    <scope>NUCLEOTIDE SEQUENCE [LARGE SCALE GENOMIC DNA]</scope>
    <source>
        <strain evidence="7">SM23_42</strain>
    </source>
</reference>
<dbReference type="Gene3D" id="3.40.50.10180">
    <property type="entry name" value="Glycerate kinase, MOFRL-like N-terminal domain"/>
    <property type="match status" value="1"/>
</dbReference>
<name>A0A0S8FVB8_UNCW3</name>
<dbReference type="InterPro" id="IPR007835">
    <property type="entry name" value="MOFRL"/>
</dbReference>
<dbReference type="EMBL" id="LJUJ01000011">
    <property type="protein sequence ID" value="KPK63532.1"/>
    <property type="molecule type" value="Genomic_DNA"/>
</dbReference>
<feature type="domain" description="MOFRL-associated" evidence="6">
    <location>
        <begin position="13"/>
        <end position="253"/>
    </location>
</feature>
<keyword evidence="3" id="KW-0418">Kinase</keyword>
<accession>A0A0S8FVB8</accession>
<dbReference type="PATRIC" id="fig|1703779.3.peg.1687"/>
<keyword evidence="4" id="KW-0067">ATP-binding</keyword>
<dbReference type="Pfam" id="PF05161">
    <property type="entry name" value="MOFRL"/>
    <property type="match status" value="1"/>
</dbReference>
<keyword evidence="1" id="KW-0808">Transferase</keyword>
<dbReference type="PANTHER" id="PTHR12227:SF0">
    <property type="entry name" value="GLYCERATE KINASE"/>
    <property type="match status" value="1"/>
</dbReference>